<feature type="domain" description="Fibronectin type-III" evidence="1">
    <location>
        <begin position="5"/>
        <end position="91"/>
    </location>
</feature>
<keyword evidence="2" id="KW-1185">Reference proteome</keyword>
<dbReference type="KEGG" id="caua:113068626"/>
<dbReference type="PROSITE" id="PS50853">
    <property type="entry name" value="FN3"/>
    <property type="match status" value="2"/>
</dbReference>
<dbReference type="PANTHER" id="PTHR47135:SF1">
    <property type="entry name" value="FIBRONECTIN TYPE III DOMAIN-CONTAINING PROTEIN 7"/>
    <property type="match status" value="1"/>
</dbReference>
<dbReference type="RefSeq" id="XP_026097186.1">
    <property type="nucleotide sequence ID" value="XM_026241401.1"/>
</dbReference>
<feature type="domain" description="Fibronectin type-III" evidence="1">
    <location>
        <begin position="179"/>
        <end position="267"/>
    </location>
</feature>
<proteinExistence type="predicted"/>
<evidence type="ECO:0000259" key="1">
    <source>
        <dbReference type="PROSITE" id="PS50853"/>
    </source>
</evidence>
<dbReference type="AlphaFoldDB" id="A0A6P6MMA8"/>
<dbReference type="CDD" id="cd00063">
    <property type="entry name" value="FN3"/>
    <property type="match status" value="1"/>
</dbReference>
<sequence length="270" mass="28824">MAPCVPQKLVSSFDCDMRVASLTWEASENAEMYLVSAESDSGHQVELSTNATSAQFSEFNCGQQYYLTVQAVGNVCRSVPSNSSVLKTEPCTPAVVVGFMDCISNIATVSWELAEGAEYYTATVHGPDGPLETCMSWSSSCGMPKLSCGEAYNVSVIASSRQCKSIPSALSYLNSVPCVPTGVSVVLDCDTAEAHVSWNASIGALKYVAYSWSRTFNFISCETSGPVTHCTLSDLTCGDNYTVQVIAVGDECTSLPSQAENFRTGIFMLV</sequence>
<dbReference type="GeneID" id="113068626"/>
<name>A0A6P6MMA8_CARAU</name>
<accession>A0A6P6MMA8</accession>
<dbReference type="InterPro" id="IPR013783">
    <property type="entry name" value="Ig-like_fold"/>
</dbReference>
<dbReference type="PANTHER" id="PTHR47135">
    <property type="entry name" value="FIBRONECTIN TYPE III DOMAIN-CONTAINING PROTEIN 7"/>
    <property type="match status" value="1"/>
</dbReference>
<reference evidence="3" key="1">
    <citation type="submission" date="2025-08" db="UniProtKB">
        <authorList>
            <consortium name="RefSeq"/>
        </authorList>
    </citation>
    <scope>IDENTIFICATION</scope>
    <source>
        <strain evidence="3">Wakin</strain>
        <tissue evidence="3">Muscle</tissue>
    </source>
</reference>
<gene>
    <name evidence="3" type="primary">LOC113068626</name>
</gene>
<dbReference type="Proteomes" id="UP000515129">
    <property type="component" value="Linkage group LG48F"/>
</dbReference>
<dbReference type="SUPFAM" id="SSF49265">
    <property type="entry name" value="Fibronectin type III"/>
    <property type="match status" value="2"/>
</dbReference>
<evidence type="ECO:0000313" key="3">
    <source>
        <dbReference type="RefSeq" id="XP_026097186.1"/>
    </source>
</evidence>
<dbReference type="Gene3D" id="2.60.40.10">
    <property type="entry name" value="Immunoglobulins"/>
    <property type="match status" value="2"/>
</dbReference>
<organism evidence="2 3">
    <name type="scientific">Carassius auratus</name>
    <name type="common">Goldfish</name>
    <dbReference type="NCBI Taxonomy" id="7957"/>
    <lineage>
        <taxon>Eukaryota</taxon>
        <taxon>Metazoa</taxon>
        <taxon>Chordata</taxon>
        <taxon>Craniata</taxon>
        <taxon>Vertebrata</taxon>
        <taxon>Euteleostomi</taxon>
        <taxon>Actinopterygii</taxon>
        <taxon>Neopterygii</taxon>
        <taxon>Teleostei</taxon>
        <taxon>Ostariophysi</taxon>
        <taxon>Cypriniformes</taxon>
        <taxon>Cyprinidae</taxon>
        <taxon>Cyprininae</taxon>
        <taxon>Carassius</taxon>
    </lineage>
</organism>
<protein>
    <submittedName>
        <fullName evidence="3">Fibronectin type III domain-containing protein 7-like</fullName>
    </submittedName>
</protein>
<evidence type="ECO:0000313" key="2">
    <source>
        <dbReference type="Proteomes" id="UP000515129"/>
    </source>
</evidence>
<dbReference type="InterPro" id="IPR003961">
    <property type="entry name" value="FN3_dom"/>
</dbReference>
<dbReference type="OrthoDB" id="8437288at2759"/>
<dbReference type="InterPro" id="IPR036116">
    <property type="entry name" value="FN3_sf"/>
</dbReference>